<name>A0ABN8PX24_9CNID</name>
<comment type="caution">
    <text evidence="2">The sequence shown here is derived from an EMBL/GenBank/DDBJ whole genome shotgun (WGS) entry which is preliminary data.</text>
</comment>
<accession>A0ABN8PX24</accession>
<feature type="non-terminal residue" evidence="2">
    <location>
        <position position="1"/>
    </location>
</feature>
<sequence length="127" mass="14004">EESGAISKATQAKPAVVSRKSQAKLGVCLKCVNKKAQIRALQKQNVRLRSQREKWKKAARGVPLSPLVLGRYPAGNILLRFAILMAGASVSKVLLVLKHLGICIYCARTYFALRSKFLFPAILTHCE</sequence>
<dbReference type="EMBL" id="CALNXI010001005">
    <property type="protein sequence ID" value="CAH3151165.1"/>
    <property type="molecule type" value="Genomic_DNA"/>
</dbReference>
<evidence type="ECO:0000313" key="3">
    <source>
        <dbReference type="Proteomes" id="UP001159427"/>
    </source>
</evidence>
<protein>
    <recommendedName>
        <fullName evidence="4">60S ribosomal protein L35</fullName>
    </recommendedName>
</protein>
<proteinExistence type="predicted"/>
<organism evidence="2 3">
    <name type="scientific">Porites evermanni</name>
    <dbReference type="NCBI Taxonomy" id="104178"/>
    <lineage>
        <taxon>Eukaryota</taxon>
        <taxon>Metazoa</taxon>
        <taxon>Cnidaria</taxon>
        <taxon>Anthozoa</taxon>
        <taxon>Hexacorallia</taxon>
        <taxon>Scleractinia</taxon>
        <taxon>Fungiina</taxon>
        <taxon>Poritidae</taxon>
        <taxon>Porites</taxon>
    </lineage>
</organism>
<dbReference type="Proteomes" id="UP001159427">
    <property type="component" value="Unassembled WGS sequence"/>
</dbReference>
<gene>
    <name evidence="2" type="ORF">PEVE_00000315</name>
</gene>
<evidence type="ECO:0000256" key="1">
    <source>
        <dbReference type="SAM" id="Coils"/>
    </source>
</evidence>
<feature type="coiled-coil region" evidence="1">
    <location>
        <begin position="31"/>
        <end position="58"/>
    </location>
</feature>
<evidence type="ECO:0000313" key="2">
    <source>
        <dbReference type="EMBL" id="CAH3151165.1"/>
    </source>
</evidence>
<keyword evidence="1" id="KW-0175">Coiled coil</keyword>
<feature type="non-terminal residue" evidence="2">
    <location>
        <position position="127"/>
    </location>
</feature>
<reference evidence="2 3" key="1">
    <citation type="submission" date="2022-05" db="EMBL/GenBank/DDBJ databases">
        <authorList>
            <consortium name="Genoscope - CEA"/>
            <person name="William W."/>
        </authorList>
    </citation>
    <scope>NUCLEOTIDE SEQUENCE [LARGE SCALE GENOMIC DNA]</scope>
</reference>
<keyword evidence="3" id="KW-1185">Reference proteome</keyword>
<evidence type="ECO:0008006" key="4">
    <source>
        <dbReference type="Google" id="ProtNLM"/>
    </source>
</evidence>